<feature type="compositionally biased region" description="Low complexity" evidence="5">
    <location>
        <begin position="431"/>
        <end position="452"/>
    </location>
</feature>
<reference evidence="8" key="2">
    <citation type="submission" date="2016-06" db="UniProtKB">
        <authorList>
            <consortium name="WormBaseParasite"/>
        </authorList>
    </citation>
    <scope>IDENTIFICATION</scope>
</reference>
<feature type="transmembrane region" description="Helical" evidence="6">
    <location>
        <begin position="473"/>
        <end position="496"/>
    </location>
</feature>
<comment type="subcellular location">
    <subcellularLocation>
        <location evidence="1">Membrane</location>
        <topology evidence="1">Single-pass type I membrane protein</topology>
    </subcellularLocation>
</comment>
<keyword evidence="7" id="KW-1185">Reference proteome</keyword>
<evidence type="ECO:0000256" key="5">
    <source>
        <dbReference type="SAM" id="MobiDB-lite"/>
    </source>
</evidence>
<dbReference type="PANTHER" id="PTHR13055:SF12">
    <property type="entry name" value="LD40707P"/>
    <property type="match status" value="1"/>
</dbReference>
<dbReference type="InterPro" id="IPR031152">
    <property type="entry name" value="PLXDC"/>
</dbReference>
<keyword evidence="4 6" id="KW-1133">Transmembrane helix</keyword>
<feature type="compositionally biased region" description="Polar residues" evidence="5">
    <location>
        <begin position="412"/>
        <end position="425"/>
    </location>
</feature>
<evidence type="ECO:0000256" key="4">
    <source>
        <dbReference type="ARBA" id="ARBA00022989"/>
    </source>
</evidence>
<feature type="region of interest" description="Disordered" evidence="5">
    <location>
        <begin position="412"/>
        <end position="452"/>
    </location>
</feature>
<evidence type="ECO:0000256" key="2">
    <source>
        <dbReference type="ARBA" id="ARBA00022692"/>
    </source>
</evidence>
<keyword evidence="3" id="KW-0732">Signal</keyword>
<evidence type="ECO:0000256" key="3">
    <source>
        <dbReference type="ARBA" id="ARBA00022729"/>
    </source>
</evidence>
<evidence type="ECO:0000256" key="1">
    <source>
        <dbReference type="ARBA" id="ARBA00004479"/>
    </source>
</evidence>
<name>A0A183BLG2_GLOPA</name>
<protein>
    <submittedName>
        <fullName evidence="8">Plexin domain-containing protein 2</fullName>
    </submittedName>
</protein>
<proteinExistence type="predicted"/>
<keyword evidence="2 6" id="KW-0812">Transmembrane</keyword>
<feature type="region of interest" description="Disordered" evidence="5">
    <location>
        <begin position="353"/>
        <end position="375"/>
    </location>
</feature>
<dbReference type="WBParaSite" id="GPLIN_000144700">
    <property type="protein sequence ID" value="GPLIN_000144700"/>
    <property type="gene ID" value="GPLIN_000144700"/>
</dbReference>
<evidence type="ECO:0000313" key="7">
    <source>
        <dbReference type="Proteomes" id="UP000050741"/>
    </source>
</evidence>
<feature type="region of interest" description="Disordered" evidence="5">
    <location>
        <begin position="74"/>
        <end position="103"/>
    </location>
</feature>
<dbReference type="Proteomes" id="UP000050741">
    <property type="component" value="Unassembled WGS sequence"/>
</dbReference>
<dbReference type="PANTHER" id="PTHR13055">
    <property type="entry name" value="TUMOR ENDOTHELIAL MARKER 7 RELATED"/>
    <property type="match status" value="1"/>
</dbReference>
<dbReference type="AlphaFoldDB" id="A0A183BLG2"/>
<accession>A0A183BLG2</accession>
<evidence type="ECO:0000313" key="8">
    <source>
        <dbReference type="WBParaSite" id="GPLIN_000144700"/>
    </source>
</evidence>
<keyword evidence="6" id="KW-0472">Membrane</keyword>
<organism evidence="7 8">
    <name type="scientific">Globodera pallida</name>
    <name type="common">Potato cyst nematode worm</name>
    <name type="synonym">Heterodera pallida</name>
    <dbReference type="NCBI Taxonomy" id="36090"/>
    <lineage>
        <taxon>Eukaryota</taxon>
        <taxon>Metazoa</taxon>
        <taxon>Ecdysozoa</taxon>
        <taxon>Nematoda</taxon>
        <taxon>Chromadorea</taxon>
        <taxon>Rhabditida</taxon>
        <taxon>Tylenchina</taxon>
        <taxon>Tylenchomorpha</taxon>
        <taxon>Tylenchoidea</taxon>
        <taxon>Heteroderidae</taxon>
        <taxon>Heteroderinae</taxon>
        <taxon>Globodera</taxon>
    </lineage>
</organism>
<evidence type="ECO:0000256" key="6">
    <source>
        <dbReference type="SAM" id="Phobius"/>
    </source>
</evidence>
<sequence>MGADGRSSELLTTKMLLRPSASVLPVLLLLLLFLAYSAGFSYSELGDSLNHDEFIPRREKKEAVPSGVAKDDLLDMNESTFPPEYDVEDDNKEDKKAEGSATTSEHTYYNMTTVNNNQTLFDATYVDVAKWISKGGADGNTKHEHLGDAYRKAAGVRLKFEFPFYGHRLSNLTIATGGFLYVGDQTHSWLAATQYIAPLMANFDTMADNSSIQYGDDGKRMVVEWRDVTLRDNREAGQFTFQVHLWRDGNITFVYKQVPVPVANISDAQHPCKLGISDAYLFNHKVSTLSQAVPQNKRVIHEYHRITISPENIQSNTIVMLKALPTCLEANSCEQCIGMQLKAFKCSWCNPKDSGKGPWKAGTAETGEGGRSERPFCSDQLGLHRRRQEWIEGNCQLQEENQYCKADEPIANTTDASHSDTSSVAVSPDGAPSSATTVTTTTPAAASTASSTTAKAAVTGKGKRLEGEGSGGGLAFVTMFILLGMSVSVWLLYAYFNPHTRSGQLLIKYRPSKWQIPSSHVRYSASVHM</sequence>
<dbReference type="GO" id="GO:0016020">
    <property type="term" value="C:membrane"/>
    <property type="evidence" value="ECO:0007669"/>
    <property type="project" value="UniProtKB-SubCell"/>
</dbReference>
<reference evidence="7" key="1">
    <citation type="submission" date="2014-05" db="EMBL/GenBank/DDBJ databases">
        <title>The genome and life-stage specific transcriptomes of Globodera pallida elucidate key aspects of plant parasitism by a cyst nematode.</title>
        <authorList>
            <person name="Cotton J.A."/>
            <person name="Lilley C.J."/>
            <person name="Jones L.M."/>
            <person name="Kikuchi T."/>
            <person name="Reid A.J."/>
            <person name="Thorpe P."/>
            <person name="Tsai I.J."/>
            <person name="Beasley H."/>
            <person name="Blok V."/>
            <person name="Cock P.J.A."/>
            <person name="Van den Akker S.E."/>
            <person name="Holroyd N."/>
            <person name="Hunt M."/>
            <person name="Mantelin S."/>
            <person name="Naghra H."/>
            <person name="Pain A."/>
            <person name="Palomares-Rius J.E."/>
            <person name="Zarowiecki M."/>
            <person name="Berriman M."/>
            <person name="Jones J.T."/>
            <person name="Urwin P.E."/>
        </authorList>
    </citation>
    <scope>NUCLEOTIDE SEQUENCE [LARGE SCALE GENOMIC DNA]</scope>
    <source>
        <strain evidence="7">Lindley</strain>
    </source>
</reference>